<dbReference type="Proteomes" id="UP000471501">
    <property type="component" value="Unassembled WGS sequence"/>
</dbReference>
<dbReference type="RefSeq" id="WP_160373674.1">
    <property type="nucleotide sequence ID" value="NZ_WSTB01000002.1"/>
</dbReference>
<dbReference type="EMBL" id="WSTB01000002">
    <property type="protein sequence ID" value="MWB93755.1"/>
    <property type="molecule type" value="Genomic_DNA"/>
</dbReference>
<dbReference type="AlphaFoldDB" id="A0A6I4NMF6"/>
<organism evidence="2 3">
    <name type="scientific">Flavobacterium hydrocarbonoxydans</name>
    <dbReference type="NCBI Taxonomy" id="2683249"/>
    <lineage>
        <taxon>Bacteria</taxon>
        <taxon>Pseudomonadati</taxon>
        <taxon>Bacteroidota</taxon>
        <taxon>Flavobacteriia</taxon>
        <taxon>Flavobacteriales</taxon>
        <taxon>Flavobacteriaceae</taxon>
        <taxon>Flavobacterium</taxon>
    </lineage>
</organism>
<keyword evidence="1" id="KW-0732">Signal</keyword>
<name>A0A6I4NMF6_9FLAO</name>
<gene>
    <name evidence="2" type="ORF">GON26_05240</name>
</gene>
<evidence type="ECO:0000256" key="1">
    <source>
        <dbReference type="SAM" id="SignalP"/>
    </source>
</evidence>
<evidence type="ECO:0000313" key="3">
    <source>
        <dbReference type="Proteomes" id="UP000471501"/>
    </source>
</evidence>
<comment type="caution">
    <text evidence="2">The sequence shown here is derived from an EMBL/GenBank/DDBJ whole genome shotgun (WGS) entry which is preliminary data.</text>
</comment>
<sequence length="433" mass="47292">MKKITQVICIMLLVVVSANAQQEKGIMGYNNWLNNWTEFKPNKVDYGEANQILAGNISSNTKLLKRNVYVLQGNVYVTNNAVLTIEPGTLIIGDFETKGTLVVTKGAQIIADGLETDPIVFTTNRSLKKAGDWGGIVILGEAPINRFGNAGSYNLDLDPALTTYGGDNVASNSGILRFVRVEFAGKKVKGSTSGGFNGITFAGVGNQTIVENVMVSFSAGDSFAFFGGDLNATKLVSYKSINDDFKFTQGVQCRLHNSLAIRSSYLSSNKDGSRCMEVASYEKKNETDFTKKGTLVVASNITMLNDSENIKADIQAGLVKEAVYIAENASLEMKRSVISGFNPAVLLDSKTEINDANLKKIKIEEMYLNLCNGNIFTEYNANNEDLESWYGNPVFFNVMSQSDNNETFIDFLNPKKPDFRLKLGKITASSGNK</sequence>
<keyword evidence="3" id="KW-1185">Reference proteome</keyword>
<feature type="chain" id="PRO_5026236272" description="T9SS C-terminal target domain-containing protein" evidence="1">
    <location>
        <begin position="21"/>
        <end position="433"/>
    </location>
</feature>
<evidence type="ECO:0008006" key="4">
    <source>
        <dbReference type="Google" id="ProtNLM"/>
    </source>
</evidence>
<protein>
    <recommendedName>
        <fullName evidence="4">T9SS C-terminal target domain-containing protein</fullName>
    </recommendedName>
</protein>
<accession>A0A6I4NMF6</accession>
<dbReference type="PANTHER" id="PTHR41339:SF1">
    <property type="entry name" value="SECRETED PROTEIN"/>
    <property type="match status" value="1"/>
</dbReference>
<evidence type="ECO:0000313" key="2">
    <source>
        <dbReference type="EMBL" id="MWB93755.1"/>
    </source>
</evidence>
<reference evidence="2 3" key="1">
    <citation type="submission" date="2019-12" db="EMBL/GenBank/DDBJ databases">
        <authorList>
            <person name="Kim Y.S."/>
        </authorList>
    </citation>
    <scope>NUCLEOTIDE SEQUENCE [LARGE SCALE GENOMIC DNA]</scope>
    <source>
        <strain evidence="2 3">GA093</strain>
    </source>
</reference>
<dbReference type="PANTHER" id="PTHR41339">
    <property type="entry name" value="LIPL48"/>
    <property type="match status" value="1"/>
</dbReference>
<feature type="signal peptide" evidence="1">
    <location>
        <begin position="1"/>
        <end position="20"/>
    </location>
</feature>
<proteinExistence type="predicted"/>